<evidence type="ECO:0000256" key="1">
    <source>
        <dbReference type="ARBA" id="ARBA00005534"/>
    </source>
</evidence>
<accession>A0A5D4TGM6</accession>
<comment type="caution">
    <text evidence="2">The sequence shown here is derived from an EMBL/GenBank/DDBJ whole genome shotgun (WGS) entry which is preliminary data.</text>
</comment>
<dbReference type="EMBL" id="VTET01000001">
    <property type="protein sequence ID" value="TYS74757.1"/>
    <property type="molecule type" value="Genomic_DNA"/>
</dbReference>
<evidence type="ECO:0000313" key="2">
    <source>
        <dbReference type="EMBL" id="TYS74757.1"/>
    </source>
</evidence>
<gene>
    <name evidence="2" type="ORF">FZC75_03425</name>
</gene>
<sequence length="135" mass="15519">MLQTLNLQTHKRDEWQDITAKVESLVQKSGVKEGHVMVYCPHTTAGITINENADPDVIKDVVMRLDEVYPWEHPKYRHMEGNTSAHLKAMTLGNSQQVIIQNGELVLGTWQGIFFCEFDGPRHRKIYIKVMKDAE</sequence>
<dbReference type="PROSITE" id="PS01314">
    <property type="entry name" value="UPF0047"/>
    <property type="match status" value="1"/>
</dbReference>
<name>A0A5D4TGM6_9BACI</name>
<dbReference type="OrthoDB" id="9801725at2"/>
<protein>
    <submittedName>
        <fullName evidence="2">YjbQ family protein</fullName>
    </submittedName>
</protein>
<dbReference type="InterPro" id="IPR035917">
    <property type="entry name" value="YjbQ-like_sf"/>
</dbReference>
<dbReference type="AlphaFoldDB" id="A0A5D4TGM6"/>
<dbReference type="InterPro" id="IPR001602">
    <property type="entry name" value="UPF0047_YjbQ-like"/>
</dbReference>
<proteinExistence type="inferred from homology"/>
<dbReference type="Pfam" id="PF01894">
    <property type="entry name" value="YjbQ"/>
    <property type="match status" value="1"/>
</dbReference>
<comment type="similarity">
    <text evidence="1">Belongs to the UPF0047 family.</text>
</comment>
<dbReference type="PANTHER" id="PTHR30615">
    <property type="entry name" value="UNCHARACTERIZED PROTEIN YJBQ-RELATED"/>
    <property type="match status" value="1"/>
</dbReference>
<dbReference type="Proteomes" id="UP000324517">
    <property type="component" value="Unassembled WGS sequence"/>
</dbReference>
<dbReference type="SUPFAM" id="SSF111038">
    <property type="entry name" value="YjbQ-like"/>
    <property type="match status" value="1"/>
</dbReference>
<dbReference type="NCBIfam" id="TIGR00149">
    <property type="entry name" value="TIGR00149_YjbQ"/>
    <property type="match status" value="1"/>
</dbReference>
<dbReference type="PIRSF" id="PIRSF004681">
    <property type="entry name" value="UCP004681"/>
    <property type="match status" value="1"/>
</dbReference>
<evidence type="ECO:0000313" key="3">
    <source>
        <dbReference type="Proteomes" id="UP000324517"/>
    </source>
</evidence>
<dbReference type="Gene3D" id="2.60.120.460">
    <property type="entry name" value="YjbQ-like"/>
    <property type="match status" value="1"/>
</dbReference>
<organism evidence="2 3">
    <name type="scientific">Sutcliffiella horikoshii</name>
    <dbReference type="NCBI Taxonomy" id="79883"/>
    <lineage>
        <taxon>Bacteria</taxon>
        <taxon>Bacillati</taxon>
        <taxon>Bacillota</taxon>
        <taxon>Bacilli</taxon>
        <taxon>Bacillales</taxon>
        <taxon>Bacillaceae</taxon>
        <taxon>Sutcliffiella</taxon>
    </lineage>
</organism>
<dbReference type="RefSeq" id="WP_148978418.1">
    <property type="nucleotide sequence ID" value="NZ_JBNILM010000001.1"/>
</dbReference>
<reference evidence="2 3" key="1">
    <citation type="submission" date="2019-08" db="EMBL/GenBank/DDBJ databases">
        <title>Bacillus genomes from the desert of Cuatro Cienegas, Coahuila.</title>
        <authorList>
            <person name="Olmedo-Alvarez G."/>
        </authorList>
    </citation>
    <scope>NUCLEOTIDE SEQUENCE [LARGE SCALE GENOMIC DNA]</scope>
    <source>
        <strain evidence="2 3">CH98b_3T</strain>
    </source>
</reference>
<dbReference type="PANTHER" id="PTHR30615:SF8">
    <property type="entry name" value="UPF0047 PROTEIN C4A8.02C"/>
    <property type="match status" value="1"/>
</dbReference>